<comment type="catalytic activity">
    <reaction evidence="6 8">
        <text>2 cob(II)yrinate a,c diamide + reduced [electron-transfer flavoprotein] + 2 ATP = 2 adenosylcob(III)yrinate a,c-diamide + 2 triphosphate + oxidized [electron-transfer flavoprotein] + 3 H(+)</text>
        <dbReference type="Rhea" id="RHEA:11528"/>
        <dbReference type="Rhea" id="RHEA-COMP:10685"/>
        <dbReference type="Rhea" id="RHEA-COMP:10686"/>
        <dbReference type="ChEBI" id="CHEBI:15378"/>
        <dbReference type="ChEBI" id="CHEBI:18036"/>
        <dbReference type="ChEBI" id="CHEBI:30616"/>
        <dbReference type="ChEBI" id="CHEBI:57692"/>
        <dbReference type="ChEBI" id="CHEBI:58307"/>
        <dbReference type="ChEBI" id="CHEBI:58503"/>
        <dbReference type="ChEBI" id="CHEBI:58537"/>
        <dbReference type="EC" id="2.5.1.17"/>
    </reaction>
</comment>
<keyword evidence="4 8" id="KW-0627">Porphyrin biosynthesis</keyword>
<keyword evidence="12" id="KW-1185">Reference proteome</keyword>
<comment type="similarity">
    <text evidence="2 8">Belongs to the Cob(I)alamin adenosyltransferase family.</text>
</comment>
<keyword evidence="8" id="KW-0547">Nucleotide-binding</keyword>
<proteinExistence type="inferred from homology"/>
<dbReference type="EMBL" id="CABPSI010000002">
    <property type="protein sequence ID" value="VVD90860.1"/>
    <property type="molecule type" value="Genomic_DNA"/>
</dbReference>
<evidence type="ECO:0000256" key="2">
    <source>
        <dbReference type="ARBA" id="ARBA00007487"/>
    </source>
</evidence>
<evidence type="ECO:0000256" key="5">
    <source>
        <dbReference type="ARBA" id="ARBA00024929"/>
    </source>
</evidence>
<evidence type="ECO:0000256" key="6">
    <source>
        <dbReference type="ARBA" id="ARBA00048555"/>
    </source>
</evidence>
<dbReference type="EC" id="2.5.1.17" evidence="3 8"/>
<dbReference type="PANTHER" id="PTHR46638">
    <property type="entry name" value="CORRINOID ADENOSYLTRANSFERASE"/>
    <property type="match status" value="1"/>
</dbReference>
<dbReference type="Proteomes" id="UP000333828">
    <property type="component" value="Unassembled WGS sequence"/>
</dbReference>
<keyword evidence="8 11" id="KW-0808">Transferase</keyword>
<evidence type="ECO:0000256" key="1">
    <source>
        <dbReference type="ARBA" id="ARBA00005121"/>
    </source>
</evidence>
<dbReference type="GO" id="GO:0008817">
    <property type="term" value="F:corrinoid adenosyltransferase activity"/>
    <property type="evidence" value="ECO:0007669"/>
    <property type="project" value="UniProtKB-UniRule"/>
</dbReference>
<dbReference type="GO" id="GO:0005524">
    <property type="term" value="F:ATP binding"/>
    <property type="evidence" value="ECO:0007669"/>
    <property type="project" value="UniProtKB-UniRule"/>
</dbReference>
<dbReference type="GO" id="GO:0006779">
    <property type="term" value="P:porphyrin-containing compound biosynthetic process"/>
    <property type="evidence" value="ECO:0007669"/>
    <property type="project" value="UniProtKB-UniRule"/>
</dbReference>
<dbReference type="InterPro" id="IPR003724">
    <property type="entry name" value="CblAdoTrfase_CobA"/>
</dbReference>
<accession>A0A5E4TSD8</accession>
<dbReference type="NCBIfam" id="NF004637">
    <property type="entry name" value="PRK05986.1"/>
    <property type="match status" value="1"/>
</dbReference>
<comment type="function">
    <text evidence="5 8">Required for both de novo synthesis of the corrin ring for the assimilation of exogenous corrinoids. Participates in the adenosylation of a variety of incomplete and complete corrinoids.</text>
</comment>
<dbReference type="CDD" id="cd00561">
    <property type="entry name" value="CobA_ACA"/>
    <property type="match status" value="1"/>
</dbReference>
<evidence type="ECO:0000256" key="3">
    <source>
        <dbReference type="ARBA" id="ARBA00012454"/>
    </source>
</evidence>
<dbReference type="RefSeq" id="WP_087688787.1">
    <property type="nucleotide sequence ID" value="NZ_CABPSI010000002.1"/>
</dbReference>
<evidence type="ECO:0000313" key="11">
    <source>
        <dbReference type="EMBL" id="VVD90860.1"/>
    </source>
</evidence>
<dbReference type="PANTHER" id="PTHR46638:SF1">
    <property type="entry name" value="CORRINOID ADENOSYLTRANSFERASE"/>
    <property type="match status" value="1"/>
</dbReference>
<keyword evidence="8" id="KW-0169">Cobalamin biosynthesis</keyword>
<sequence length="219" mass="23922">MTTETPQPDPNATPDGSNADEARNERHRARMVRKKALIDGKIAQAQHDCGVLVITTGNGKGKSSSGFGMVVRAMGHGMKTGVVQFIKGAIPTGEEKFLRRFPEECEFHVMGEGYTWDTQDRMRDIAKAEAAWEQARRMLADASFGLLLFDELNIALKLGYLDVNTVIADLESRPEMQHVVITGRGAPQALVDAADTVTDMTPVKHAFAQGIRAQPGVEM</sequence>
<organism evidence="11 12">
    <name type="scientific">Pandoraea iniqua</name>
    <dbReference type="NCBI Taxonomy" id="2508288"/>
    <lineage>
        <taxon>Bacteria</taxon>
        <taxon>Pseudomonadati</taxon>
        <taxon>Pseudomonadota</taxon>
        <taxon>Betaproteobacteria</taxon>
        <taxon>Burkholderiales</taxon>
        <taxon>Burkholderiaceae</taxon>
        <taxon>Pandoraea</taxon>
    </lineage>
</organism>
<dbReference type="GO" id="GO:0009236">
    <property type="term" value="P:cobalamin biosynthetic process"/>
    <property type="evidence" value="ECO:0007669"/>
    <property type="project" value="UniProtKB-UniRule"/>
</dbReference>
<evidence type="ECO:0000256" key="8">
    <source>
        <dbReference type="PIRNR" id="PIRNR015617"/>
    </source>
</evidence>
<dbReference type="PIRSF" id="PIRSF015617">
    <property type="entry name" value="Adensltrnsf_CobA"/>
    <property type="match status" value="1"/>
</dbReference>
<dbReference type="InterPro" id="IPR025826">
    <property type="entry name" value="Co_AT_N_dom"/>
</dbReference>
<protein>
    <recommendedName>
        <fullName evidence="3 8">Corrinoid adenosyltransferase</fullName>
        <ecNumber evidence="3 8">2.5.1.17</ecNumber>
    </recommendedName>
    <alternativeName>
        <fullName evidence="8">Cob(II)alamin adenosyltransferase</fullName>
    </alternativeName>
    <alternativeName>
        <fullName evidence="8">Cob(II)yrinic acid a,c-diamide adenosyltransferase</fullName>
    </alternativeName>
</protein>
<evidence type="ECO:0000313" key="12">
    <source>
        <dbReference type="Proteomes" id="UP000333828"/>
    </source>
</evidence>
<feature type="region of interest" description="Disordered" evidence="9">
    <location>
        <begin position="1"/>
        <end position="29"/>
    </location>
</feature>
<evidence type="ECO:0000256" key="9">
    <source>
        <dbReference type="SAM" id="MobiDB-lite"/>
    </source>
</evidence>
<reference evidence="11 12" key="1">
    <citation type="submission" date="2019-08" db="EMBL/GenBank/DDBJ databases">
        <authorList>
            <person name="Peeters C."/>
        </authorList>
    </citation>
    <scope>NUCLEOTIDE SEQUENCE [LARGE SCALE GENOMIC DNA]</scope>
    <source>
        <strain evidence="11 12">LMG 31115</strain>
    </source>
</reference>
<evidence type="ECO:0000259" key="10">
    <source>
        <dbReference type="Pfam" id="PF12557"/>
    </source>
</evidence>
<dbReference type="Pfam" id="PF12557">
    <property type="entry name" value="Co_AT_N"/>
    <property type="match status" value="1"/>
</dbReference>
<dbReference type="UniPathway" id="UPA00148">
    <property type="reaction ID" value="UER00233"/>
</dbReference>
<dbReference type="NCBIfam" id="TIGR00708">
    <property type="entry name" value="cobA"/>
    <property type="match status" value="1"/>
</dbReference>
<dbReference type="Pfam" id="PF02572">
    <property type="entry name" value="CobA_CobO_BtuR"/>
    <property type="match status" value="1"/>
</dbReference>
<comment type="subcellular location">
    <subcellularLocation>
        <location evidence="8">Cytoplasm</location>
    </subcellularLocation>
</comment>
<keyword evidence="8" id="KW-0963">Cytoplasm</keyword>
<evidence type="ECO:0000256" key="7">
    <source>
        <dbReference type="ARBA" id="ARBA00048692"/>
    </source>
</evidence>
<keyword evidence="8" id="KW-0067">ATP-binding</keyword>
<dbReference type="AlphaFoldDB" id="A0A5E4TSD8"/>
<comment type="catalytic activity">
    <reaction evidence="7 8">
        <text>2 cob(II)alamin + reduced [electron-transfer flavoprotein] + 2 ATP = 2 adenosylcob(III)alamin + 2 triphosphate + oxidized [electron-transfer flavoprotein] + 3 H(+)</text>
        <dbReference type="Rhea" id="RHEA:28671"/>
        <dbReference type="Rhea" id="RHEA-COMP:10685"/>
        <dbReference type="Rhea" id="RHEA-COMP:10686"/>
        <dbReference type="ChEBI" id="CHEBI:15378"/>
        <dbReference type="ChEBI" id="CHEBI:16304"/>
        <dbReference type="ChEBI" id="CHEBI:18036"/>
        <dbReference type="ChEBI" id="CHEBI:18408"/>
        <dbReference type="ChEBI" id="CHEBI:30616"/>
        <dbReference type="ChEBI" id="CHEBI:57692"/>
        <dbReference type="ChEBI" id="CHEBI:58307"/>
        <dbReference type="EC" id="2.5.1.17"/>
    </reaction>
</comment>
<feature type="domain" description="Cob(I)alamin adenosyltransferase N-terminal" evidence="10">
    <location>
        <begin position="22"/>
        <end position="42"/>
    </location>
</feature>
<dbReference type="InterPro" id="IPR027417">
    <property type="entry name" value="P-loop_NTPase"/>
</dbReference>
<dbReference type="Gene3D" id="3.40.50.300">
    <property type="entry name" value="P-loop containing nucleotide triphosphate hydrolases"/>
    <property type="match status" value="1"/>
</dbReference>
<dbReference type="GO" id="GO:0005737">
    <property type="term" value="C:cytoplasm"/>
    <property type="evidence" value="ECO:0007669"/>
    <property type="project" value="UniProtKB-SubCell"/>
</dbReference>
<gene>
    <name evidence="11" type="ORF">PIN31115_01588</name>
</gene>
<evidence type="ECO:0000256" key="4">
    <source>
        <dbReference type="ARBA" id="ARBA00023244"/>
    </source>
</evidence>
<name>A0A5E4TSD8_9BURK</name>
<dbReference type="SUPFAM" id="SSF52540">
    <property type="entry name" value="P-loop containing nucleoside triphosphate hydrolases"/>
    <property type="match status" value="1"/>
</dbReference>
<comment type="pathway">
    <text evidence="1 8">Cofactor biosynthesis; adenosylcobalamin biosynthesis; adenosylcobalamin from cob(II)yrinate a,c-diamide: step 2/7.</text>
</comment>